<dbReference type="GO" id="GO:0004109">
    <property type="term" value="F:coproporphyrinogen oxidase activity"/>
    <property type="evidence" value="ECO:0007669"/>
    <property type="project" value="InterPro"/>
</dbReference>
<evidence type="ECO:0000313" key="12">
    <source>
        <dbReference type="Proteomes" id="UP000253490"/>
    </source>
</evidence>
<dbReference type="InterPro" id="IPR010723">
    <property type="entry name" value="HemN_C"/>
</dbReference>
<evidence type="ECO:0000256" key="6">
    <source>
        <dbReference type="ARBA" id="ARBA00023004"/>
    </source>
</evidence>
<evidence type="ECO:0000256" key="8">
    <source>
        <dbReference type="ARBA" id="ARBA00023186"/>
    </source>
</evidence>
<dbReference type="GO" id="GO:0005737">
    <property type="term" value="C:cytoplasm"/>
    <property type="evidence" value="ECO:0007669"/>
    <property type="project" value="UniProtKB-SubCell"/>
</dbReference>
<dbReference type="SFLD" id="SFLDG01082">
    <property type="entry name" value="B12-binding_domain_containing"/>
    <property type="match status" value="1"/>
</dbReference>
<keyword evidence="7 9" id="KW-0411">Iron-sulfur</keyword>
<proteinExistence type="inferred from homology"/>
<accession>A0A366I6E7</accession>
<dbReference type="SFLD" id="SFLDG01065">
    <property type="entry name" value="anaerobic_coproporphyrinogen-I"/>
    <property type="match status" value="1"/>
</dbReference>
<evidence type="ECO:0000256" key="7">
    <source>
        <dbReference type="ARBA" id="ARBA00023014"/>
    </source>
</evidence>
<dbReference type="InterPro" id="IPR007197">
    <property type="entry name" value="rSAM"/>
</dbReference>
<evidence type="ECO:0000313" key="11">
    <source>
        <dbReference type="EMBL" id="RBP63887.1"/>
    </source>
</evidence>
<dbReference type="Proteomes" id="UP000253490">
    <property type="component" value="Unassembled WGS sequence"/>
</dbReference>
<dbReference type="CDD" id="cd01335">
    <property type="entry name" value="Radical_SAM"/>
    <property type="match status" value="1"/>
</dbReference>
<comment type="function">
    <text evidence="9">Probably acts as a heme chaperone, transferring heme to an unknown acceptor. Binds one molecule of heme per monomer, possibly covalently. Binds 1 [4Fe-4S] cluster. The cluster is coordinated with 3 cysteines and an exchangeable S-adenosyl-L-methionine.</text>
</comment>
<dbReference type="GO" id="GO:0006779">
    <property type="term" value="P:porphyrin-containing compound biosynthetic process"/>
    <property type="evidence" value="ECO:0007669"/>
    <property type="project" value="InterPro"/>
</dbReference>
<evidence type="ECO:0000256" key="1">
    <source>
        <dbReference type="ARBA" id="ARBA00006100"/>
    </source>
</evidence>
<sequence>MKDLSLYIHIPFCAHKCYYCDFLSFSSKKDKISLYFESLYKEIERCAPVHSNEQVQTIFIGGGTPTVVPPDYISKTMDLIKEKFSVSPTAEVSIESNPATFDKEKLLEYRKSGINRLSMGLQCWQDELLKEIGRIHSQKDFIKGFMEAKEAGFHNINVDLIFNLPNQTLEHWKETLEKVCDLDPTHLSCYSLKIEEGTVLYERAQNNKLILDDDLDREMYHYAVEYLTGRGYTQYEISNFSKSNMECKHNLVYWEVKPYIGFGLGAHSYYEGIRYYNEENMDHYIAKIRNNLSICKIEDVLSLDHKKEEFIFLGLRKTEGIDDKDYQILYKNSIFEEYKNELKDLYNQGMIKIDGGKIKLSKLGLDFANKVFMSFLKS</sequence>
<evidence type="ECO:0000256" key="3">
    <source>
        <dbReference type="ARBA" id="ARBA00022617"/>
    </source>
</evidence>
<keyword evidence="5 9" id="KW-0479">Metal-binding</keyword>
<dbReference type="InterPro" id="IPR004559">
    <property type="entry name" value="HemW-like"/>
</dbReference>
<keyword evidence="3 9" id="KW-0349">Heme</keyword>
<evidence type="ECO:0000256" key="4">
    <source>
        <dbReference type="ARBA" id="ARBA00022691"/>
    </source>
</evidence>
<dbReference type="AlphaFoldDB" id="A0A366I6E7"/>
<name>A0A366I6E7_9FIRM</name>
<protein>
    <recommendedName>
        <fullName evidence="2 9">Heme chaperone HemW</fullName>
    </recommendedName>
</protein>
<keyword evidence="6 9" id="KW-0408">Iron</keyword>
<dbReference type="RefSeq" id="WP_113920755.1">
    <property type="nucleotide sequence ID" value="NZ_QNRX01000009.1"/>
</dbReference>
<dbReference type="SFLD" id="SFLDF00288">
    <property type="entry name" value="HemN-like__clustered_with_nucl"/>
    <property type="match status" value="1"/>
</dbReference>
<keyword evidence="9" id="KW-0004">4Fe-4S</keyword>
<evidence type="ECO:0000256" key="5">
    <source>
        <dbReference type="ARBA" id="ARBA00022723"/>
    </source>
</evidence>
<dbReference type="NCBIfam" id="TIGR00539">
    <property type="entry name" value="hemN_rel"/>
    <property type="match status" value="1"/>
</dbReference>
<dbReference type="SFLD" id="SFLDS00029">
    <property type="entry name" value="Radical_SAM"/>
    <property type="match status" value="1"/>
</dbReference>
<organism evidence="11 12">
    <name type="scientific">Alkalibaculum bacchi</name>
    <dbReference type="NCBI Taxonomy" id="645887"/>
    <lineage>
        <taxon>Bacteria</taxon>
        <taxon>Bacillati</taxon>
        <taxon>Bacillota</taxon>
        <taxon>Clostridia</taxon>
        <taxon>Eubacteriales</taxon>
        <taxon>Eubacteriaceae</taxon>
        <taxon>Alkalibaculum</taxon>
    </lineage>
</organism>
<dbReference type="Pfam" id="PF04055">
    <property type="entry name" value="Radical_SAM"/>
    <property type="match status" value="1"/>
</dbReference>
<dbReference type="InterPro" id="IPR006638">
    <property type="entry name" value="Elp3/MiaA/NifB-like_rSAM"/>
</dbReference>
<dbReference type="InterPro" id="IPR034505">
    <property type="entry name" value="Coproporphyrinogen-III_oxidase"/>
</dbReference>
<dbReference type="SFLD" id="SFLDF00562">
    <property type="entry name" value="HemN-like__clustered_with_heat"/>
    <property type="match status" value="1"/>
</dbReference>
<keyword evidence="12" id="KW-1185">Reference proteome</keyword>
<comment type="subcellular location">
    <subcellularLocation>
        <location evidence="9">Cytoplasm</location>
    </subcellularLocation>
</comment>
<feature type="domain" description="Radical SAM core" evidence="10">
    <location>
        <begin position="1"/>
        <end position="233"/>
    </location>
</feature>
<dbReference type="Gene3D" id="3.20.20.70">
    <property type="entry name" value="Aldolase class I"/>
    <property type="match status" value="1"/>
</dbReference>
<dbReference type="EMBL" id="QNRX01000009">
    <property type="protein sequence ID" value="RBP63887.1"/>
    <property type="molecule type" value="Genomic_DNA"/>
</dbReference>
<dbReference type="InterPro" id="IPR058240">
    <property type="entry name" value="rSAM_sf"/>
</dbReference>
<dbReference type="SMART" id="SM00729">
    <property type="entry name" value="Elp3"/>
    <property type="match status" value="1"/>
</dbReference>
<keyword evidence="9" id="KW-0963">Cytoplasm</keyword>
<evidence type="ECO:0000259" key="10">
    <source>
        <dbReference type="PROSITE" id="PS51918"/>
    </source>
</evidence>
<evidence type="ECO:0000256" key="9">
    <source>
        <dbReference type="RuleBase" id="RU364116"/>
    </source>
</evidence>
<evidence type="ECO:0000256" key="2">
    <source>
        <dbReference type="ARBA" id="ARBA00017228"/>
    </source>
</evidence>
<comment type="similarity">
    <text evidence="1">Belongs to the anaerobic coproporphyrinogen-III oxidase family. HemW subfamily.</text>
</comment>
<dbReference type="PANTHER" id="PTHR13932">
    <property type="entry name" value="COPROPORPHYRINIGEN III OXIDASE"/>
    <property type="match status" value="1"/>
</dbReference>
<dbReference type="OrthoDB" id="9808022at2"/>
<dbReference type="PROSITE" id="PS51918">
    <property type="entry name" value="RADICAL_SAM"/>
    <property type="match status" value="1"/>
</dbReference>
<dbReference type="InterPro" id="IPR013785">
    <property type="entry name" value="Aldolase_TIM"/>
</dbReference>
<keyword evidence="4 9" id="KW-0949">S-adenosyl-L-methionine</keyword>
<gene>
    <name evidence="11" type="ORF">DES36_109106</name>
</gene>
<comment type="caution">
    <text evidence="11">The sequence shown here is derived from an EMBL/GenBank/DDBJ whole genome shotgun (WGS) entry which is preliminary data.</text>
</comment>
<dbReference type="GO" id="GO:0046872">
    <property type="term" value="F:metal ion binding"/>
    <property type="evidence" value="ECO:0007669"/>
    <property type="project" value="UniProtKB-UniRule"/>
</dbReference>
<reference evidence="11 12" key="1">
    <citation type="submission" date="2018-06" db="EMBL/GenBank/DDBJ databases">
        <title>Genomic Encyclopedia of Type Strains, Phase IV (KMG-IV): sequencing the most valuable type-strain genomes for metagenomic binning, comparative biology and taxonomic classification.</title>
        <authorList>
            <person name="Goeker M."/>
        </authorList>
    </citation>
    <scope>NUCLEOTIDE SEQUENCE [LARGE SCALE GENOMIC DNA]</scope>
    <source>
        <strain evidence="11 12">DSM 22112</strain>
    </source>
</reference>
<dbReference type="SUPFAM" id="SSF102114">
    <property type="entry name" value="Radical SAM enzymes"/>
    <property type="match status" value="1"/>
</dbReference>
<dbReference type="Pfam" id="PF06969">
    <property type="entry name" value="HemN_C"/>
    <property type="match status" value="1"/>
</dbReference>
<dbReference type="GO" id="GO:0051539">
    <property type="term" value="F:4 iron, 4 sulfur cluster binding"/>
    <property type="evidence" value="ECO:0007669"/>
    <property type="project" value="UniProtKB-UniRule"/>
</dbReference>
<dbReference type="PANTHER" id="PTHR13932:SF5">
    <property type="entry name" value="RADICAL S-ADENOSYL METHIONINE DOMAIN-CONTAINING PROTEIN 1, MITOCHONDRIAL"/>
    <property type="match status" value="1"/>
</dbReference>
<keyword evidence="8 9" id="KW-0143">Chaperone</keyword>